<accession>A0A943I4Z4</accession>
<dbReference type="RefSeq" id="WP_303888418.1">
    <property type="nucleotide sequence ID" value="NZ_JAGZCC010000130.1"/>
</dbReference>
<evidence type="ECO:0000313" key="2">
    <source>
        <dbReference type="Proteomes" id="UP000751224"/>
    </source>
</evidence>
<name>A0A943I4Z4_9FIRM</name>
<proteinExistence type="predicted"/>
<protein>
    <submittedName>
        <fullName evidence="1">Uncharacterized protein</fullName>
    </submittedName>
</protein>
<gene>
    <name evidence="1" type="ORF">KHX14_10940</name>
</gene>
<comment type="caution">
    <text evidence="1">The sequence shown here is derived from an EMBL/GenBank/DDBJ whole genome shotgun (WGS) entry which is preliminary data.</text>
</comment>
<evidence type="ECO:0000313" key="1">
    <source>
        <dbReference type="EMBL" id="MBS5589297.1"/>
    </source>
</evidence>
<dbReference type="Proteomes" id="UP000751224">
    <property type="component" value="Unassembled WGS sequence"/>
</dbReference>
<reference evidence="1" key="1">
    <citation type="submission" date="2021-02" db="EMBL/GenBank/DDBJ databases">
        <title>Infant gut strain persistence is associated with maternal origin, phylogeny, and functional potential including surface adhesion and iron acquisition.</title>
        <authorList>
            <person name="Lou Y.C."/>
        </authorList>
    </citation>
    <scope>NUCLEOTIDE SEQUENCE</scope>
    <source>
        <strain evidence="1">L3_108_000G1_dasL3_108_000G1_metabat.metabat.11</strain>
    </source>
</reference>
<organism evidence="1 2">
    <name type="scientific">Thomasclavelia spiroformis</name>
    <dbReference type="NCBI Taxonomy" id="29348"/>
    <lineage>
        <taxon>Bacteria</taxon>
        <taxon>Bacillati</taxon>
        <taxon>Bacillota</taxon>
        <taxon>Erysipelotrichia</taxon>
        <taxon>Erysipelotrichales</taxon>
        <taxon>Coprobacillaceae</taxon>
        <taxon>Thomasclavelia</taxon>
    </lineage>
</organism>
<dbReference type="EMBL" id="JAGZCC010000130">
    <property type="protein sequence ID" value="MBS5589297.1"/>
    <property type="molecule type" value="Genomic_DNA"/>
</dbReference>
<dbReference type="AlphaFoldDB" id="A0A943I4Z4"/>
<sequence>MTINDALDKLLNLALNNVELKEKLLATYDTKEPMENFCKISAEYDCEIKIGDLLALNETLWNNLLKSTNGGATFPIEEWADAYEQFISSLRF</sequence>